<keyword evidence="9" id="KW-0560">Oxidoreductase</keyword>
<dbReference type="eggNOG" id="KOG0158">
    <property type="taxonomic scope" value="Eukaryota"/>
</dbReference>
<evidence type="ECO:0000256" key="17">
    <source>
        <dbReference type="SAM" id="Phobius"/>
    </source>
</evidence>
<evidence type="ECO:0000256" key="15">
    <source>
        <dbReference type="ARBA" id="ARBA00079990"/>
    </source>
</evidence>
<evidence type="ECO:0000256" key="14">
    <source>
        <dbReference type="ARBA" id="ARBA00068222"/>
    </source>
</evidence>
<organism evidence="18 19">
    <name type="scientific">Phaeoacremonium minimum (strain UCR-PA7)</name>
    <name type="common">Esca disease fungus</name>
    <name type="synonym">Togninia minima</name>
    <dbReference type="NCBI Taxonomy" id="1286976"/>
    <lineage>
        <taxon>Eukaryota</taxon>
        <taxon>Fungi</taxon>
        <taxon>Dikarya</taxon>
        <taxon>Ascomycota</taxon>
        <taxon>Pezizomycotina</taxon>
        <taxon>Sordariomycetes</taxon>
        <taxon>Sordariomycetidae</taxon>
        <taxon>Togniniales</taxon>
        <taxon>Togniniaceae</taxon>
        <taxon>Phaeoacremonium</taxon>
    </lineage>
</organism>
<keyword evidence="10 16" id="KW-0408">Iron</keyword>
<dbReference type="GO" id="GO:0016705">
    <property type="term" value="F:oxidoreductase activity, acting on paired donors, with incorporation or reduction of molecular oxygen"/>
    <property type="evidence" value="ECO:0007669"/>
    <property type="project" value="InterPro"/>
</dbReference>
<dbReference type="GO" id="GO:0005506">
    <property type="term" value="F:iron ion binding"/>
    <property type="evidence" value="ECO:0007669"/>
    <property type="project" value="InterPro"/>
</dbReference>
<dbReference type="GO" id="GO:0004497">
    <property type="term" value="F:monooxygenase activity"/>
    <property type="evidence" value="ECO:0007669"/>
    <property type="project" value="UniProtKB-KW"/>
</dbReference>
<evidence type="ECO:0000256" key="5">
    <source>
        <dbReference type="ARBA" id="ARBA00022617"/>
    </source>
</evidence>
<feature type="transmembrane region" description="Helical" evidence="17">
    <location>
        <begin position="18"/>
        <end position="37"/>
    </location>
</feature>
<dbReference type="PRINTS" id="PR00385">
    <property type="entry name" value="P450"/>
</dbReference>
<evidence type="ECO:0000256" key="10">
    <source>
        <dbReference type="ARBA" id="ARBA00023004"/>
    </source>
</evidence>
<dbReference type="GO" id="GO:0020037">
    <property type="term" value="F:heme binding"/>
    <property type="evidence" value="ECO:0007669"/>
    <property type="project" value="InterPro"/>
</dbReference>
<dbReference type="CDD" id="cd11060">
    <property type="entry name" value="CYP57A1-like"/>
    <property type="match status" value="1"/>
</dbReference>
<dbReference type="RefSeq" id="XP_007914725.1">
    <property type="nucleotide sequence ID" value="XM_007916534.1"/>
</dbReference>
<comment type="subcellular location">
    <subcellularLocation>
        <location evidence="2">Membrane</location>
        <topology evidence="2">Single-pass membrane protein</topology>
    </subcellularLocation>
</comment>
<reference evidence="19" key="1">
    <citation type="journal article" date="2013" name="Genome Announc.">
        <title>Draft genome sequence of the ascomycete Phaeoacremonium aleophilum strain UCR-PA7, a causal agent of the esca disease complex in grapevines.</title>
        <authorList>
            <person name="Blanco-Ulate B."/>
            <person name="Rolshausen P."/>
            <person name="Cantu D."/>
        </authorList>
    </citation>
    <scope>NUCLEOTIDE SEQUENCE [LARGE SCALE GENOMIC DNA]</scope>
    <source>
        <strain evidence="19">UCR-PA7</strain>
    </source>
</reference>
<name>R8BMB3_PHAM7</name>
<dbReference type="SUPFAM" id="SSF48264">
    <property type="entry name" value="Cytochrome P450"/>
    <property type="match status" value="1"/>
</dbReference>
<keyword evidence="12" id="KW-0503">Monooxygenase</keyword>
<keyword evidence="6 17" id="KW-0812">Transmembrane</keyword>
<comment type="similarity">
    <text evidence="4">Belongs to the cytochrome P450 family.</text>
</comment>
<dbReference type="PANTHER" id="PTHR24305">
    <property type="entry name" value="CYTOCHROME P450"/>
    <property type="match status" value="1"/>
</dbReference>
<dbReference type="FunFam" id="1.10.630.10:FF:000076">
    <property type="entry name" value="Cytochrome P450 monooxygenase"/>
    <property type="match status" value="1"/>
</dbReference>
<dbReference type="Pfam" id="PF00067">
    <property type="entry name" value="p450"/>
    <property type="match status" value="1"/>
</dbReference>
<evidence type="ECO:0000256" key="7">
    <source>
        <dbReference type="ARBA" id="ARBA00022723"/>
    </source>
</evidence>
<evidence type="ECO:0000256" key="11">
    <source>
        <dbReference type="ARBA" id="ARBA00023026"/>
    </source>
</evidence>
<dbReference type="EMBL" id="KB933072">
    <property type="protein sequence ID" value="EOO00516.1"/>
    <property type="molecule type" value="Genomic_DNA"/>
</dbReference>
<keyword evidence="17" id="KW-0472">Membrane</keyword>
<keyword evidence="8 17" id="KW-1133">Transmembrane helix</keyword>
<dbReference type="GO" id="GO:0016020">
    <property type="term" value="C:membrane"/>
    <property type="evidence" value="ECO:0007669"/>
    <property type="project" value="UniProtKB-SubCell"/>
</dbReference>
<dbReference type="OrthoDB" id="1470350at2759"/>
<dbReference type="InterPro" id="IPR001128">
    <property type="entry name" value="Cyt_P450"/>
</dbReference>
<keyword evidence="5 16" id="KW-0349">Heme</keyword>
<evidence type="ECO:0000256" key="9">
    <source>
        <dbReference type="ARBA" id="ARBA00023002"/>
    </source>
</evidence>
<dbReference type="GeneID" id="19324379"/>
<dbReference type="InterPro" id="IPR050121">
    <property type="entry name" value="Cytochrome_P450_monoxygenase"/>
</dbReference>
<dbReference type="KEGG" id="tmn:UCRPA7_3977"/>
<keyword evidence="19" id="KW-1185">Reference proteome</keyword>
<evidence type="ECO:0000256" key="12">
    <source>
        <dbReference type="ARBA" id="ARBA00023033"/>
    </source>
</evidence>
<sequence length="503" mass="57246">MVTLIETKDRLLAVSPSLLALGTVILLFLLASIISTVRQFFRLRQYKGPSVAGFSKWWMIKHVGGGRTHLDVYEVCQKYGPVARIGPNDLITDDPDLMKHMLNVRTGYRRSDWYHGMRLNPHMDNVLSMRDDDKHNELRAKMAAGYSGREVEGLEKKIDQTILNLINLFDSKYVSVNKPFDLGRKAQFFTLDVISTVAYGQPFGFLETDTDVYEYIKTTEENVPTIIVTTVLPWLMELLKSPLLKSLLPSEKDRLGLGKIMAIAKEKAAERFGPDKKVQKDMLGSFVAHGLTEQEAQSEILVQVLAGSDTTATAIRATMLYIMTSPRVVNALRAEIASTKRSTPIISDAEARGMPYLQAVIKEGLRIFPPVTGLMTKDVPKGGDTFKGMYFPEGTKIGYCAWGIFRRPEIWGEDVDEFRPERWLEASPEKLKQMESTLELIFSYGRWQCLGRNVALIELNKIFVELWRRFDFALVDPTKPWKSICCGIFLQSEYWVRAYKRED</sequence>
<evidence type="ECO:0000256" key="3">
    <source>
        <dbReference type="ARBA" id="ARBA00004972"/>
    </source>
</evidence>
<evidence type="ECO:0000256" key="6">
    <source>
        <dbReference type="ARBA" id="ARBA00022692"/>
    </source>
</evidence>
<dbReference type="InterPro" id="IPR002401">
    <property type="entry name" value="Cyt_P450_E_grp-I"/>
</dbReference>
<comment type="cofactor">
    <cofactor evidence="1 16">
        <name>heme</name>
        <dbReference type="ChEBI" id="CHEBI:30413"/>
    </cofactor>
</comment>
<proteinExistence type="inferred from homology"/>
<evidence type="ECO:0000313" key="19">
    <source>
        <dbReference type="Proteomes" id="UP000014074"/>
    </source>
</evidence>
<dbReference type="AlphaFoldDB" id="R8BMB3"/>
<dbReference type="InterPro" id="IPR036396">
    <property type="entry name" value="Cyt_P450_sf"/>
</dbReference>
<evidence type="ECO:0000256" key="1">
    <source>
        <dbReference type="ARBA" id="ARBA00001971"/>
    </source>
</evidence>
<dbReference type="Proteomes" id="UP000014074">
    <property type="component" value="Unassembled WGS sequence"/>
</dbReference>
<evidence type="ECO:0000256" key="16">
    <source>
        <dbReference type="PIRSR" id="PIRSR602401-1"/>
    </source>
</evidence>
<comment type="pathway">
    <text evidence="3">Hormone biosynthesis.</text>
</comment>
<keyword evidence="7 16" id="KW-0479">Metal-binding</keyword>
<keyword evidence="11" id="KW-0843">Virulence</keyword>
<evidence type="ECO:0000256" key="8">
    <source>
        <dbReference type="ARBA" id="ARBA00022989"/>
    </source>
</evidence>
<evidence type="ECO:0000256" key="4">
    <source>
        <dbReference type="ARBA" id="ARBA00010617"/>
    </source>
</evidence>
<evidence type="ECO:0000256" key="13">
    <source>
        <dbReference type="ARBA" id="ARBA00067672"/>
    </source>
</evidence>
<dbReference type="PRINTS" id="PR00463">
    <property type="entry name" value="EP450I"/>
</dbReference>
<dbReference type="PANTHER" id="PTHR24305:SF168">
    <property type="entry name" value="P450, PUTATIVE (EUROFUNG)-RELATED"/>
    <property type="match status" value="1"/>
</dbReference>
<dbReference type="Gene3D" id="1.10.630.10">
    <property type="entry name" value="Cytochrome P450"/>
    <property type="match status" value="1"/>
</dbReference>
<feature type="binding site" description="axial binding residue" evidence="16">
    <location>
        <position position="449"/>
    </location>
    <ligand>
        <name>heme</name>
        <dbReference type="ChEBI" id="CHEBI:30413"/>
    </ligand>
    <ligandPart>
        <name>Fe</name>
        <dbReference type="ChEBI" id="CHEBI:18248"/>
    </ligandPart>
</feature>
<protein>
    <recommendedName>
        <fullName evidence="14">Cytochrome P450 monooxygenase ABA1</fullName>
    </recommendedName>
    <alternativeName>
        <fullName evidence="15">Abscisic acid biosynthesis protein 1</fullName>
    </alternativeName>
    <alternativeName>
        <fullName evidence="13">Cytochrome P450 monooxygenase aba1</fullName>
    </alternativeName>
</protein>
<evidence type="ECO:0000313" key="18">
    <source>
        <dbReference type="EMBL" id="EOO00516.1"/>
    </source>
</evidence>
<evidence type="ECO:0000256" key="2">
    <source>
        <dbReference type="ARBA" id="ARBA00004167"/>
    </source>
</evidence>
<gene>
    <name evidence="18" type="ORF">UCRPA7_3977</name>
</gene>
<dbReference type="HOGENOM" id="CLU_001570_14_0_1"/>
<accession>R8BMB3</accession>